<dbReference type="STRING" id="4081.A0A3Q7GG44"/>
<proteinExistence type="predicted"/>
<reference evidence="1" key="1">
    <citation type="journal article" date="2012" name="Nature">
        <title>The tomato genome sequence provides insights into fleshy fruit evolution.</title>
        <authorList>
            <consortium name="Tomato Genome Consortium"/>
        </authorList>
    </citation>
    <scope>NUCLEOTIDE SEQUENCE [LARGE SCALE GENOMIC DNA]</scope>
    <source>
        <strain evidence="1">cv. Heinz 1706</strain>
    </source>
</reference>
<protein>
    <recommendedName>
        <fullName evidence="3">Reverse transcriptase Ty1/copia-type domain-containing protein</fullName>
    </recommendedName>
</protein>
<dbReference type="Gramene" id="Solyc05g026245.1.1">
    <property type="protein sequence ID" value="Solyc05g026245.1.1"/>
    <property type="gene ID" value="Solyc05g026245.1"/>
</dbReference>
<dbReference type="EnsemblPlants" id="Solyc05g026245.1.1">
    <property type="protein sequence ID" value="Solyc05g026245.1.1"/>
    <property type="gene ID" value="Solyc05g026245.1"/>
</dbReference>
<evidence type="ECO:0008006" key="3">
    <source>
        <dbReference type="Google" id="ProtNLM"/>
    </source>
</evidence>
<dbReference type="PANTHER" id="PTHR11439">
    <property type="entry name" value="GAG-POL-RELATED RETROTRANSPOSON"/>
    <property type="match status" value="1"/>
</dbReference>
<dbReference type="OMA" id="HENAKHI"/>
<reference evidence="1" key="2">
    <citation type="submission" date="2019-01" db="UniProtKB">
        <authorList>
            <consortium name="EnsemblPlants"/>
        </authorList>
    </citation>
    <scope>IDENTIFICATION</scope>
    <source>
        <strain evidence="1">cv. Heinz 1706</strain>
    </source>
</reference>
<dbReference type="InParanoid" id="A0A3Q7GG44"/>
<organism evidence="1">
    <name type="scientific">Solanum lycopersicum</name>
    <name type="common">Tomato</name>
    <name type="synonym">Lycopersicon esculentum</name>
    <dbReference type="NCBI Taxonomy" id="4081"/>
    <lineage>
        <taxon>Eukaryota</taxon>
        <taxon>Viridiplantae</taxon>
        <taxon>Streptophyta</taxon>
        <taxon>Embryophyta</taxon>
        <taxon>Tracheophyta</taxon>
        <taxon>Spermatophyta</taxon>
        <taxon>Magnoliopsida</taxon>
        <taxon>eudicotyledons</taxon>
        <taxon>Gunneridae</taxon>
        <taxon>Pentapetalae</taxon>
        <taxon>asterids</taxon>
        <taxon>lamiids</taxon>
        <taxon>Solanales</taxon>
        <taxon>Solanaceae</taxon>
        <taxon>Solanoideae</taxon>
        <taxon>Solaneae</taxon>
        <taxon>Solanum</taxon>
        <taxon>Solanum subgen. Lycopersicon</taxon>
    </lineage>
</organism>
<dbReference type="PANTHER" id="PTHR11439:SF470">
    <property type="entry name" value="CYSTEINE-RICH RLK (RECEPTOR-LIKE PROTEIN KINASE) 8"/>
    <property type="match status" value="1"/>
</dbReference>
<evidence type="ECO:0000313" key="2">
    <source>
        <dbReference type="Proteomes" id="UP000004994"/>
    </source>
</evidence>
<dbReference type="AlphaFoldDB" id="A0A3Q7GG44"/>
<name>A0A3Q7GG44_SOLLC</name>
<dbReference type="CDD" id="cd09272">
    <property type="entry name" value="RNase_HI_RT_Ty1"/>
    <property type="match status" value="1"/>
</dbReference>
<accession>A0A3Q7GG44</accession>
<dbReference type="Proteomes" id="UP000004994">
    <property type="component" value="Chromosome 5"/>
</dbReference>
<sequence length="188" mass="21860">MSEYLSSHLKDLFHSSLKRKDLYNRLVGSLIYLTMSRPDISYAVQVLNQFFTNLYKMHYIALVGYADANWAGFPYSRRSTTGWCMILGSEIIWLRRLLSKLGIKIKGSTTLYGDNTSAIRIATNLVHHENAKHIDIDFDDIRELIEDWSISLKHLYSKDQRSDLFTKVVSRSKNNYVLSKLIFCDTQH</sequence>
<evidence type="ECO:0000313" key="1">
    <source>
        <dbReference type="EnsemblPlants" id="Solyc05g026245.1.1"/>
    </source>
</evidence>
<keyword evidence="2" id="KW-1185">Reference proteome</keyword>